<dbReference type="OrthoDB" id="5981040at2759"/>
<comment type="caution">
    <text evidence="5">The sequence shown here is derived from an EMBL/GenBank/DDBJ whole genome shotgun (WGS) entry which is preliminary data.</text>
</comment>
<reference evidence="5 6" key="1">
    <citation type="submission" date="2020-08" db="EMBL/GenBank/DDBJ databases">
        <title>Aphidius gifuensis genome sequencing and assembly.</title>
        <authorList>
            <person name="Du Z."/>
        </authorList>
    </citation>
    <scope>NUCLEOTIDE SEQUENCE [LARGE SCALE GENOMIC DNA]</scope>
    <source>
        <strain evidence="5">YNYX2018</strain>
        <tissue evidence="5">Adults</tissue>
    </source>
</reference>
<feature type="domain" description="UPF0547" evidence="4">
    <location>
        <begin position="9"/>
        <end position="31"/>
    </location>
</feature>
<evidence type="ECO:0000313" key="5">
    <source>
        <dbReference type="EMBL" id="KAF7997785.1"/>
    </source>
</evidence>
<evidence type="ECO:0000313" key="6">
    <source>
        <dbReference type="Proteomes" id="UP000639338"/>
    </source>
</evidence>
<feature type="region of interest" description="Disordered" evidence="3">
    <location>
        <begin position="74"/>
        <end position="135"/>
    </location>
</feature>
<keyword evidence="2" id="KW-0175">Coiled coil</keyword>
<organism evidence="5 6">
    <name type="scientific">Aphidius gifuensis</name>
    <name type="common">Parasitoid wasp</name>
    <dbReference type="NCBI Taxonomy" id="684658"/>
    <lineage>
        <taxon>Eukaryota</taxon>
        <taxon>Metazoa</taxon>
        <taxon>Ecdysozoa</taxon>
        <taxon>Arthropoda</taxon>
        <taxon>Hexapoda</taxon>
        <taxon>Insecta</taxon>
        <taxon>Pterygota</taxon>
        <taxon>Neoptera</taxon>
        <taxon>Endopterygota</taxon>
        <taxon>Hymenoptera</taxon>
        <taxon>Apocrita</taxon>
        <taxon>Ichneumonoidea</taxon>
        <taxon>Braconidae</taxon>
        <taxon>Aphidiinae</taxon>
        <taxon>Aphidius</taxon>
    </lineage>
</organism>
<dbReference type="Pfam" id="PF10571">
    <property type="entry name" value="UPF0547"/>
    <property type="match status" value="1"/>
</dbReference>
<protein>
    <recommendedName>
        <fullName evidence="4">UPF0547 domain-containing protein</fullName>
    </recommendedName>
</protein>
<keyword evidence="6" id="KW-1185">Reference proteome</keyword>
<proteinExistence type="inferred from homology"/>
<dbReference type="InterPro" id="IPR040246">
    <property type="entry name" value="C16orf87-like"/>
</dbReference>
<evidence type="ECO:0000256" key="1">
    <source>
        <dbReference type="ARBA" id="ARBA00008336"/>
    </source>
</evidence>
<feature type="compositionally biased region" description="Basic residues" evidence="3">
    <location>
        <begin position="102"/>
        <end position="111"/>
    </location>
</feature>
<dbReference type="EMBL" id="JACMRX010000001">
    <property type="protein sequence ID" value="KAF7997785.1"/>
    <property type="molecule type" value="Genomic_DNA"/>
</dbReference>
<evidence type="ECO:0000256" key="3">
    <source>
        <dbReference type="SAM" id="MobiDB-lite"/>
    </source>
</evidence>
<comment type="similarity">
    <text evidence="1">Belongs to the UPF0547 family.</text>
</comment>
<evidence type="ECO:0000259" key="4">
    <source>
        <dbReference type="Pfam" id="PF10571"/>
    </source>
</evidence>
<dbReference type="Proteomes" id="UP000639338">
    <property type="component" value="Unassembled WGS sequence"/>
</dbReference>
<dbReference type="AlphaFoldDB" id="A0A834Y1T8"/>
<evidence type="ECO:0000256" key="2">
    <source>
        <dbReference type="ARBA" id="ARBA00023054"/>
    </source>
</evidence>
<feature type="region of interest" description="Disordered" evidence="3">
    <location>
        <begin position="34"/>
        <end position="57"/>
    </location>
</feature>
<accession>A0A834Y1T8</accession>
<dbReference type="InterPro" id="IPR018886">
    <property type="entry name" value="UPF0547"/>
</dbReference>
<dbReference type="PANTHER" id="PTHR31101">
    <property type="entry name" value="UPF0547 PROTEIN C16ORF87"/>
    <property type="match status" value="1"/>
</dbReference>
<gene>
    <name evidence="5" type="ORF">HCN44_009183</name>
</gene>
<name>A0A834Y1T8_APHGI</name>
<sequence>MAKTKTISKGCPKCEQQVPVACKACPCGHSFFNARRSSMKSPPSPESGVMKTRRTNRIKRRINYYDALEYDKKTKKSAKIRRRTADEGAVSDNDCSQLNNNKQKRKGKSKGRFGPNGALGDDEDETEGVSNLSPEKQLTCSLILQEINSKMSTVAWKPM</sequence>